<dbReference type="InterPro" id="IPR051121">
    <property type="entry name" value="FAH"/>
</dbReference>
<keyword evidence="2" id="KW-0479">Metal-binding</keyword>
<protein>
    <submittedName>
        <fullName evidence="4">2-keto-4-pentenoate hydratase</fullName>
    </submittedName>
</protein>
<comment type="caution">
    <text evidence="4">The sequence shown here is derived from an EMBL/GenBank/DDBJ whole genome shotgun (WGS) entry which is preliminary data.</text>
</comment>
<accession>A0ABX3ZHK0</accession>
<dbReference type="SUPFAM" id="SSF56529">
    <property type="entry name" value="FAH"/>
    <property type="match status" value="1"/>
</dbReference>
<sequence>MGIKLVRFQQDDAIQWGVLEDELYIVNGSYRTLRDILTTGMEDVVTAKQTGQIVNQSDITILSPVTDDANIYCQGTNYSAHRIEAGFSQQKPPYNLLFTKAPSTLTSATANIVCPAHVRLLDYEIELGIIMKQDVTEAVVVTEHNLKDYIAGFVNTNDVSARDVQIVEQQWFKGKSYRGFCPTGPYIYLLEDGEIDYLERLELHLSVNGETRQQVKTDQLLFKPTETLTEMSSIFDLKTGDLVLTGTPAGVGLRLNAEILGNIYDNSIPYEEKIEAFYNSQKDNGYLQPGDVMRLEIKSEDGVIDLGVQENKIVQAVTIK</sequence>
<dbReference type="Pfam" id="PF01557">
    <property type="entry name" value="FAA_hydrolase"/>
    <property type="match status" value="1"/>
</dbReference>
<dbReference type="EMBL" id="NHNT01000004">
    <property type="protein sequence ID" value="OUZ39215.1"/>
    <property type="molecule type" value="Genomic_DNA"/>
</dbReference>
<evidence type="ECO:0000256" key="2">
    <source>
        <dbReference type="ARBA" id="ARBA00022723"/>
    </source>
</evidence>
<feature type="domain" description="Fumarylacetoacetase-like C-terminal" evidence="3">
    <location>
        <begin position="71"/>
        <end position="313"/>
    </location>
</feature>
<dbReference type="InterPro" id="IPR011234">
    <property type="entry name" value="Fumarylacetoacetase-like_C"/>
</dbReference>
<dbReference type="Gene3D" id="3.90.850.10">
    <property type="entry name" value="Fumarylacetoacetase-like, C-terminal domain"/>
    <property type="match status" value="1"/>
</dbReference>
<evidence type="ECO:0000259" key="3">
    <source>
        <dbReference type="Pfam" id="PF01557"/>
    </source>
</evidence>
<organism evidence="4 5">
    <name type="scientific">Solibacillus kalamii</name>
    <dbReference type="NCBI Taxonomy" id="1748298"/>
    <lineage>
        <taxon>Bacteria</taxon>
        <taxon>Bacillati</taxon>
        <taxon>Bacillota</taxon>
        <taxon>Bacilli</taxon>
        <taxon>Bacillales</taxon>
        <taxon>Caryophanaceae</taxon>
        <taxon>Solibacillus</taxon>
    </lineage>
</organism>
<comment type="similarity">
    <text evidence="1">Belongs to the FAH family.</text>
</comment>
<evidence type="ECO:0000313" key="5">
    <source>
        <dbReference type="Proteomes" id="UP000196594"/>
    </source>
</evidence>
<dbReference type="Proteomes" id="UP000196594">
    <property type="component" value="Unassembled WGS sequence"/>
</dbReference>
<dbReference type="RefSeq" id="WP_087617038.1">
    <property type="nucleotide sequence ID" value="NZ_JAFBEY010000003.1"/>
</dbReference>
<evidence type="ECO:0000256" key="1">
    <source>
        <dbReference type="ARBA" id="ARBA00010211"/>
    </source>
</evidence>
<reference evidence="4 5" key="1">
    <citation type="journal article" date="2017" name="Int. J. Syst. Evol. Microbiol.">
        <title>Solibacillus kalamii sp. nov., isolated from a high-efficiency particulate arrestance filter system used in the International Space Station.</title>
        <authorList>
            <person name="Checinska Sielaff A."/>
            <person name="Kumar R.M."/>
            <person name="Pal D."/>
            <person name="Mayilraj S."/>
            <person name="Venkateswaran K."/>
        </authorList>
    </citation>
    <scope>NUCLEOTIDE SEQUENCE [LARGE SCALE GENOMIC DNA]</scope>
    <source>
        <strain evidence="4 5">ISSFR-015</strain>
    </source>
</reference>
<gene>
    <name evidence="4" type="ORF">CBM15_08125</name>
</gene>
<dbReference type="PANTHER" id="PTHR42796">
    <property type="entry name" value="FUMARYLACETOACETATE HYDROLASE DOMAIN-CONTAINING PROTEIN 2A-RELATED"/>
    <property type="match status" value="1"/>
</dbReference>
<name>A0ABX3ZHK0_9BACL</name>
<keyword evidence="5" id="KW-1185">Reference proteome</keyword>
<evidence type="ECO:0000313" key="4">
    <source>
        <dbReference type="EMBL" id="OUZ39215.1"/>
    </source>
</evidence>
<proteinExistence type="inferred from homology"/>
<dbReference type="InterPro" id="IPR036663">
    <property type="entry name" value="Fumarylacetoacetase_C_sf"/>
</dbReference>
<dbReference type="PANTHER" id="PTHR42796:SF4">
    <property type="entry name" value="FUMARYLACETOACETATE HYDROLASE DOMAIN-CONTAINING PROTEIN 2A"/>
    <property type="match status" value="1"/>
</dbReference>